<protein>
    <submittedName>
        <fullName evidence="3">Reverse transcriptase domain-containing protein</fullName>
    </submittedName>
</protein>
<feature type="compositionally biased region" description="Basic and acidic residues" evidence="1">
    <location>
        <begin position="2083"/>
        <end position="2097"/>
    </location>
</feature>
<proteinExistence type="predicted"/>
<reference evidence="3" key="2">
    <citation type="submission" date="2022-06" db="UniProtKB">
        <authorList>
            <consortium name="EnsemblMetazoa"/>
        </authorList>
    </citation>
    <scope>IDENTIFICATION</scope>
    <source>
        <strain evidence="3">DF5081</strain>
    </source>
</reference>
<feature type="region of interest" description="Disordered" evidence="1">
    <location>
        <begin position="1989"/>
        <end position="2283"/>
    </location>
</feature>
<dbReference type="Pfam" id="PF24927">
    <property type="entry name" value="DUF7747"/>
    <property type="match status" value="5"/>
</dbReference>
<dbReference type="PANTHER" id="PTHR31824:SF3">
    <property type="entry name" value="AAA DOMAIN-CONTAINING PROTEIN"/>
    <property type="match status" value="1"/>
</dbReference>
<accession>A0A8R1E3R0</accession>
<dbReference type="SUPFAM" id="SSF56219">
    <property type="entry name" value="DNase I-like"/>
    <property type="match status" value="1"/>
</dbReference>
<evidence type="ECO:0000259" key="2">
    <source>
        <dbReference type="PROSITE" id="PS50878"/>
    </source>
</evidence>
<reference evidence="4" key="1">
    <citation type="submission" date="2010-08" db="EMBL/GenBank/DDBJ databases">
        <authorList>
            <consortium name="Caenorhabditis japonica Sequencing Consortium"/>
            <person name="Wilson R.K."/>
        </authorList>
    </citation>
    <scope>NUCLEOTIDE SEQUENCE [LARGE SCALE GENOMIC DNA]</scope>
    <source>
        <strain evidence="4">DF5081</strain>
    </source>
</reference>
<evidence type="ECO:0000313" key="3">
    <source>
        <dbReference type="EnsemblMetazoa" id="CJA18147b.1"/>
    </source>
</evidence>
<evidence type="ECO:0000256" key="1">
    <source>
        <dbReference type="SAM" id="MobiDB-lite"/>
    </source>
</evidence>
<dbReference type="InterPro" id="IPR036691">
    <property type="entry name" value="Endo/exonu/phosph_ase_sf"/>
</dbReference>
<feature type="compositionally biased region" description="Basic and acidic residues" evidence="1">
    <location>
        <begin position="2143"/>
        <end position="2156"/>
    </location>
</feature>
<feature type="compositionally biased region" description="Basic and acidic residues" evidence="1">
    <location>
        <begin position="2207"/>
        <end position="2220"/>
    </location>
</feature>
<dbReference type="InterPro" id="IPR043502">
    <property type="entry name" value="DNA/RNA_pol_sf"/>
</dbReference>
<dbReference type="SUPFAM" id="SSF56672">
    <property type="entry name" value="DNA/RNA polymerases"/>
    <property type="match status" value="1"/>
</dbReference>
<dbReference type="Gene3D" id="3.60.10.10">
    <property type="entry name" value="Endonuclease/exonuclease/phosphatase"/>
    <property type="match status" value="1"/>
</dbReference>
<evidence type="ECO:0000313" key="4">
    <source>
        <dbReference type="Proteomes" id="UP000005237"/>
    </source>
</evidence>
<dbReference type="EnsemblMetazoa" id="CJA18147b.1">
    <property type="protein sequence ID" value="CJA18147b.1"/>
    <property type="gene ID" value="WBGene00137352"/>
</dbReference>
<dbReference type="InterPro" id="IPR056649">
    <property type="entry name" value="DUF7747"/>
</dbReference>
<dbReference type="Pfam" id="PF00078">
    <property type="entry name" value="RVT_1"/>
    <property type="match status" value="1"/>
</dbReference>
<organism evidence="3 4">
    <name type="scientific">Caenorhabditis japonica</name>
    <dbReference type="NCBI Taxonomy" id="281687"/>
    <lineage>
        <taxon>Eukaryota</taxon>
        <taxon>Metazoa</taxon>
        <taxon>Ecdysozoa</taxon>
        <taxon>Nematoda</taxon>
        <taxon>Chromadorea</taxon>
        <taxon>Rhabditida</taxon>
        <taxon>Rhabditina</taxon>
        <taxon>Rhabditomorpha</taxon>
        <taxon>Rhabditoidea</taxon>
        <taxon>Rhabditidae</taxon>
        <taxon>Peloderinae</taxon>
        <taxon>Caenorhabditis</taxon>
    </lineage>
</organism>
<sequence length="2283" mass="258714">MSDDVNANTENREKIKELQNTMTHQDDELAPVLELEVNTEENSPILYTDYELEAPPKIDAFHTGTCNSAPEEDVIRRRRRKPEDADFQPVNKRRCRSKKQVEDEEEIYKEKVTRKKTVFSKNCYPIQQMSSQQLQVKLFENEVNVTENGDCYATVLPGCLSYLLRKERIVALLTNKTEIEQIRTEGWLLEKPPRLPPLVQHKACFAFCVDGSKTHAIKELSNDDLKPWSSTLHADDSTMHVKPCVRRHPIAKIDGRLQILKGEDAQLAEIYLTEYSACLPRLPRLKKKMYYLSGNGQLVGNILILYNYTCAGEAPVPVRLPRRDHELSNSMMASQDHADEQLDPSPFENDIVEGPRGGTFLRVKSTKLGWAHNKRLLLRYLINEPALLADSPCLNTGMPHFPPITPNVGFFVYFAPATYVENQIHNFVDDLSPWNVYPQARNPTPRVRSTRRAMIQDENGVFKMSNEINGSANTSICLVETLSVLASCPRLRKRVLYVQRDSTVILGNVCFIYEYIHESAIPTPVTEALEDATFSEQLGSTSHVDSVDSHSNEERFVIENIENFEIVEQETVEDENVTFQCQGIENPMTLEVGEDGEIVDMPADVVNGFDIEQFDNDPLDDENNDSPFYDYPRRQDTGHVYLTVKHKKAAASCDTVLGWIVNSTLVEERGLLNTTKPGRPPMVRNARAYAFFVASTAIDPTDINRDDFSPWSHNGSDQHPSLEEAYTACRSRYKLVVGDFNARIGPRQHTERFIGPHSMEPRNESGELLATLCESNRLWHMNSQFGKPSHRRWTHISPNKLHKHEIDHILANGKFVTDVSVVPSITNGSDHRLLRGNLHFNTKIARFEQVKRRKPPKRVLDPAVAHAITATATITPSADIDLDYINLIAMLKELQDQAVTQPSNHSTNRLSGTTRQLLTKRRFMDRTDPNFKSLSNECREAVKKDHEEFAKDRLLQAAQNKKSMKKVARDIQEYKTFIPCLKSSTSGTRITSRTEMEKEIQQFYSKLFRSNRGPPVIASPIGMEIPPPFLPEEVRAAFRSFPNGKAAGDDKITADFLKSCHDNVIFLLTDRFTKYLQSGKVPEKWKTSNTTLIFKKGDKEDLENYRPICLLPVLYKAFTKCVLNRIRTTLEEAQPVEQAGFRRSFSTIDHIHSIQRILEVGREYQQPLTLVFIDFHKAFDSVEPQAIWESLKSQGVQPAYIALLQQCYTNCTTTITPFHKKIEIPITRGVRQGDPISPNLFSACLESVFNKMSWQHLRGDEDDENDKANLLPGIRINGQNLTHLRFADDIVLVASNPKAASLMIQELVEMCGKVGLRMNTNKTKVMRNKFASQSPVNVTLNNVTTCIEEVNEYVYLGRLLNHNNELEPELHRRRRAAWAAFNNIKNTTDALSCPRIRAQLFDSIVLPALTYGSEVWTFTQALSERVRVTHAALERRLVGISLSEQRQRNLHREDIRAQSEVRDPLLVIKKKKLGWAGHIMRRNDGRWTRLVQEWYPIGEKRPVGRPRMRWSDSLKEQISLFDGNHLKTHWSTIAKDRMAWKATVDSAYKNCPFHLTYLYSINPREPRLRKKIFYVMETESKVVISHALIIYDYKMEGDLPRVNESTIKRSRAKRPAMQMHDVDNDVSDASESEKEWPFAPPQVADDDTMYVELLHTEFWNDCNRQLHFLVNKPTLVGTLGCLNNRVPTMPPATSEKRAFVFFIDRNEVTDRNLTCDGLSPWSDNRAIPNGVNRRAKSSRTPLALNRNNQLRVWRTPVPRADLAEYQMVTYMAILPRCPRLRKKVIYVLKNGLPIGHAMIIYMYTDTGEVPVPVNCHSFPHELSLGRLPPPAVFEDINECWTEMAPEDVMDDLDTFENNMDPSVYEIEWTVSDNGKPKVLEEILDDGDVDVANTEKNGEGNRDFKSFGKKKPLCSEPNALKSFKKPSESFQCVVVTNESQASRVVENEKRGSEAMFPMKSTKWKGSRMESERQEILKMQYSFESCEGATFKPAKKDPADKSAISAPPPVPAKSPKPDPKEETKSPAVAENSPKKEEAKPAGTPEASPAPPKENVSHEDGSDPSKPAEAAAVSENKMARMMASHENSREDPNAKKEEPKPTPSKAPESVAAPPKDNVSQEDGADPAKASESTENKMARMMASNESSREDPNAKKEEPKPASAPQKKAEDAKEDVAENKVARMMASHESSREDPNAKKEEPKPASAPQPKAEDAKEDVAENKVARMMASHESSREDPNTGKTLPPSKEDPKAPPSKEEPKEPLKVSPTSPEAKLDPMISPEQPNKP</sequence>
<feature type="compositionally biased region" description="Basic and acidic residues" evidence="1">
    <location>
        <begin position="2185"/>
        <end position="2199"/>
    </location>
</feature>
<dbReference type="CDD" id="cd01650">
    <property type="entry name" value="RT_nLTR_like"/>
    <property type="match status" value="1"/>
</dbReference>
<dbReference type="PROSITE" id="PS50878">
    <property type="entry name" value="RT_POL"/>
    <property type="match status" value="1"/>
</dbReference>
<feature type="region of interest" description="Disordered" evidence="1">
    <location>
        <begin position="1"/>
        <end position="25"/>
    </location>
</feature>
<dbReference type="InterPro" id="IPR000477">
    <property type="entry name" value="RT_dom"/>
</dbReference>
<feature type="domain" description="Reverse transcriptase" evidence="2">
    <location>
        <begin position="1074"/>
        <end position="1360"/>
    </location>
</feature>
<feature type="compositionally biased region" description="Basic and acidic residues" evidence="1">
    <location>
        <begin position="2243"/>
        <end position="2260"/>
    </location>
</feature>
<feature type="compositionally biased region" description="Basic and acidic residues" evidence="1">
    <location>
        <begin position="2013"/>
        <end position="2022"/>
    </location>
</feature>
<dbReference type="Proteomes" id="UP000005237">
    <property type="component" value="Unassembled WGS sequence"/>
</dbReference>
<dbReference type="PANTHER" id="PTHR31824">
    <property type="entry name" value="PROTEIN CBG17809"/>
    <property type="match status" value="1"/>
</dbReference>
<feature type="compositionally biased region" description="Basic and acidic residues" evidence="1">
    <location>
        <begin position="2163"/>
        <end position="2177"/>
    </location>
</feature>
<name>A0A8R1E3R0_CAEJA</name>
<keyword evidence="4" id="KW-1185">Reference proteome</keyword>